<name>A0A3P3ZC94_LEIBR</name>
<dbReference type="SUPFAM" id="SSF52540">
    <property type="entry name" value="P-loop containing nucleoside triphosphate hydrolases"/>
    <property type="match status" value="1"/>
</dbReference>
<reference evidence="1 2" key="1">
    <citation type="submission" date="2018-09" db="EMBL/GenBank/DDBJ databases">
        <authorList>
            <person name="Peiro R."/>
            <person name="Begona"/>
            <person name="Cbmso G."/>
            <person name="Lopez M."/>
            <person name="Gonzalez S."/>
        </authorList>
    </citation>
    <scope>NUCLEOTIDE SEQUENCE [LARGE SCALE GENOMIC DNA]</scope>
</reference>
<dbReference type="Gene3D" id="3.40.50.300">
    <property type="entry name" value="P-loop containing nucleotide triphosphate hydrolases"/>
    <property type="match status" value="1"/>
</dbReference>
<dbReference type="Proteomes" id="UP000319462">
    <property type="component" value="Chromosome 30"/>
</dbReference>
<evidence type="ECO:0000313" key="1">
    <source>
        <dbReference type="EMBL" id="SYZ67833.1"/>
    </source>
</evidence>
<dbReference type="PANTHER" id="PTHR12083">
    <property type="entry name" value="BIFUNCTIONAL POLYNUCLEOTIDE PHOSPHATASE/KINASE"/>
    <property type="match status" value="1"/>
</dbReference>
<dbReference type="InterPro" id="IPR027417">
    <property type="entry name" value="P-loop_NTPase"/>
</dbReference>
<dbReference type="GO" id="GO:0003690">
    <property type="term" value="F:double-stranded DNA binding"/>
    <property type="evidence" value="ECO:0007669"/>
    <property type="project" value="TreeGrafter"/>
</dbReference>
<dbReference type="EMBL" id="LS997629">
    <property type="protein sequence ID" value="SYZ67833.1"/>
    <property type="molecule type" value="Genomic_DNA"/>
</dbReference>
<dbReference type="AlphaFoldDB" id="A0A3P3ZC94"/>
<dbReference type="GO" id="GO:0006281">
    <property type="term" value="P:DNA repair"/>
    <property type="evidence" value="ECO:0007669"/>
    <property type="project" value="TreeGrafter"/>
</dbReference>
<gene>
    <name evidence="1" type="ORF">LBRM2904_30.0190</name>
</gene>
<protein>
    <submittedName>
        <fullName evidence="1">AAA_domain_containing_protein</fullName>
    </submittedName>
</protein>
<organism evidence="1 2">
    <name type="scientific">Leishmania braziliensis MHOM/BR/75/M2904</name>
    <dbReference type="NCBI Taxonomy" id="420245"/>
    <lineage>
        <taxon>Eukaryota</taxon>
        <taxon>Discoba</taxon>
        <taxon>Euglenozoa</taxon>
        <taxon>Kinetoplastea</taxon>
        <taxon>Metakinetoplastina</taxon>
        <taxon>Trypanosomatida</taxon>
        <taxon>Trypanosomatidae</taxon>
        <taxon>Leishmaniinae</taxon>
        <taxon>Leishmania</taxon>
        <taxon>Leishmania braziliensis species complex</taxon>
    </lineage>
</organism>
<dbReference type="GO" id="GO:0046404">
    <property type="term" value="F:ATP-dependent polydeoxyribonucleotide 5'-hydroxyl-kinase activity"/>
    <property type="evidence" value="ECO:0007669"/>
    <property type="project" value="TreeGrafter"/>
</dbReference>
<dbReference type="GO" id="GO:0046403">
    <property type="term" value="F:polynucleotide 3'-phosphatase activity"/>
    <property type="evidence" value="ECO:0007669"/>
    <property type="project" value="TreeGrafter"/>
</dbReference>
<evidence type="ECO:0000313" key="2">
    <source>
        <dbReference type="Proteomes" id="UP000319462"/>
    </source>
</evidence>
<accession>A0A3P3ZC94</accession>
<proteinExistence type="predicted"/>
<dbReference type="PANTHER" id="PTHR12083:SF9">
    <property type="entry name" value="BIFUNCTIONAL POLYNUCLEOTIDE PHOSPHATASE_KINASE"/>
    <property type="match status" value="1"/>
</dbReference>
<sequence length="144" mass="16231">MQEMILLVGYSGYGKSPFYHRHLRPYGYRHISRDKMLTRERCLKEASEYWARGHSVAVDKNPTVADQQAFIDIVRRVSSAKRKRGTTASDGGGGGATPSPMLARIFMLMHSRRLANHMNYVRVQVKGAPHVPSIAYNVSQSPLE</sequence>
<dbReference type="Pfam" id="PF13671">
    <property type="entry name" value="AAA_33"/>
    <property type="match status" value="1"/>
</dbReference>